<reference evidence="2" key="1">
    <citation type="submission" date="2012-11" db="EMBL/GenBank/DDBJ databases">
        <authorList>
            <person name="Lucero-Rivera Y.E."/>
            <person name="Tovar-Ramirez D."/>
        </authorList>
    </citation>
    <scope>NUCLEOTIDE SEQUENCE [LARGE SCALE GENOMIC DNA]</scope>
    <source>
        <strain evidence="2">Araruama</strain>
    </source>
</reference>
<accession>A0A1V1P8K1</accession>
<proteinExistence type="predicted"/>
<name>A0A1V1P8K1_9BACT</name>
<dbReference type="AlphaFoldDB" id="A0A1V1P8K1"/>
<gene>
    <name evidence="1" type="ORF">OMM_08334</name>
</gene>
<sequence>MKAKAGLPQKNCAYQEINAYWQSSSGYEFFAGERGQTFIWSAPSRCSEPNTPPMISPISNRETNVFQPVPPIPVTVKDNECFPYELILNVMSSNPALLPDNRINIVGTGADRMIYLEPQYGAVGEVYVSIVVTDPCGVKQAQGFLLKMSDNRFLSPKREKIDLKDVLDIMQKVGNN</sequence>
<dbReference type="Proteomes" id="UP000189670">
    <property type="component" value="Unassembled WGS sequence"/>
</dbReference>
<organism evidence="1 2">
    <name type="scientific">Candidatus Magnetoglobus multicellularis str. Araruama</name>
    <dbReference type="NCBI Taxonomy" id="890399"/>
    <lineage>
        <taxon>Bacteria</taxon>
        <taxon>Pseudomonadati</taxon>
        <taxon>Thermodesulfobacteriota</taxon>
        <taxon>Desulfobacteria</taxon>
        <taxon>Desulfobacterales</taxon>
        <taxon>Desulfobacteraceae</taxon>
        <taxon>Candidatus Magnetoglobus</taxon>
    </lineage>
</organism>
<protein>
    <submittedName>
        <fullName evidence="1">Uncharacterized protein</fullName>
    </submittedName>
</protein>
<evidence type="ECO:0000313" key="2">
    <source>
        <dbReference type="Proteomes" id="UP000189670"/>
    </source>
</evidence>
<evidence type="ECO:0000313" key="1">
    <source>
        <dbReference type="EMBL" id="ETR71103.1"/>
    </source>
</evidence>
<dbReference type="EMBL" id="ATBP01000320">
    <property type="protein sequence ID" value="ETR71103.1"/>
    <property type="molecule type" value="Genomic_DNA"/>
</dbReference>
<comment type="caution">
    <text evidence="1">The sequence shown here is derived from an EMBL/GenBank/DDBJ whole genome shotgun (WGS) entry which is preliminary data.</text>
</comment>